<organism evidence="2 3">
    <name type="scientific">Blautia wexlerae</name>
    <dbReference type="NCBI Taxonomy" id="418240"/>
    <lineage>
        <taxon>Bacteria</taxon>
        <taxon>Bacillati</taxon>
        <taxon>Bacillota</taxon>
        <taxon>Clostridia</taxon>
        <taxon>Lachnospirales</taxon>
        <taxon>Lachnospiraceae</taxon>
        <taxon>Blautia</taxon>
    </lineage>
</organism>
<evidence type="ECO:0000313" key="3">
    <source>
        <dbReference type="Proteomes" id="UP000477285"/>
    </source>
</evidence>
<comment type="caution">
    <text evidence="2">The sequence shown here is derived from an EMBL/GenBank/DDBJ whole genome shotgun (WGS) entry which is preliminary data.</text>
</comment>
<reference evidence="2 3" key="1">
    <citation type="journal article" date="2019" name="Nat. Med.">
        <title>A library of human gut bacterial isolates paired with longitudinal multiomics data enables mechanistic microbiome research.</title>
        <authorList>
            <person name="Poyet M."/>
            <person name="Groussin M."/>
            <person name="Gibbons S.M."/>
            <person name="Avila-Pacheco J."/>
            <person name="Jiang X."/>
            <person name="Kearney S.M."/>
            <person name="Perrotta A.R."/>
            <person name="Berdy B."/>
            <person name="Zhao S."/>
            <person name="Lieberman T.D."/>
            <person name="Swanson P.K."/>
            <person name="Smith M."/>
            <person name="Roesemann S."/>
            <person name="Alexander J.E."/>
            <person name="Rich S.A."/>
            <person name="Livny J."/>
            <person name="Vlamakis H."/>
            <person name="Clish C."/>
            <person name="Bullock K."/>
            <person name="Deik A."/>
            <person name="Scott J."/>
            <person name="Pierce K.A."/>
            <person name="Xavier R.J."/>
            <person name="Alm E.J."/>
        </authorList>
    </citation>
    <scope>NUCLEOTIDE SEQUENCE [LARGE SCALE GENOMIC DNA]</scope>
    <source>
        <strain evidence="2 3">BIOML-A1</strain>
    </source>
</reference>
<dbReference type="EMBL" id="WWVQ01000012">
    <property type="protein sequence ID" value="MZL32905.1"/>
    <property type="molecule type" value="Genomic_DNA"/>
</dbReference>
<feature type="signal peptide" evidence="1">
    <location>
        <begin position="1"/>
        <end position="34"/>
    </location>
</feature>
<dbReference type="RefSeq" id="WP_161233567.1">
    <property type="nucleotide sequence ID" value="NZ_WWVI01000010.1"/>
</dbReference>
<keyword evidence="1" id="KW-0732">Signal</keyword>
<sequence length="1314" mass="140891">MTKIKNTKKGMAKKTLSMSLVVAMLATSNVPVWAAEFSDGTDTAVETEAPAAETFSDDAAPVVEDTTDTTAAKATTNGTGFDITATDFTGVTNGGIVWGNKVSTTVTVTKKDDNTDNVDYYYVWKDNDGQITTEAPFSNGTVEYTPDAAQSGKDITLFVYAKKDNSVVWSWTSDSFKVQPKQLSDVINMKDDNTKLSLKSSFKKIYTGEAIVPTVDDINFANLANIKDANNNVIFTASDFVIGSTEGDTVNVTTKGVNVYLTTTKAGYAGSVVINYTISPLDLTAENVSNYLEATFVTTSKPYTGNDIVLKNTDVKIVDKKSGVDLSSYIKGEDVIYISGEKYIKAGTQFNTGKDGDANLTFPIATPDESKYKNYTISGDLTLKPTNSFSITKRDLSTVNVSIPEQAYQNGAIVTVAPSVATYTDKTTGEVLKLAGDVVITSTATTQGVHDVTVSPATNNTNVEGSTTAKLSVAASSLSTAKFSGQSYAEQAEEYTGEQITKDLSKLGTVSITDVNGATTGTHNLVKDVDYKIEFGKNIDAGVGTVTIVGLGSYVGSTKTYTFTINPAVVDTKTVTVSKYVEKKDTTTPSDYKDAMGLVVKAKNANGKEFALTEGTDYVVEKYKFTTSDDTDTTTGEVDGKVKVVLKTTTKNGHKYLKNTNFIVKDGEDAIYSSTITKTTLKSENIKLKKTAYTYTGAAIKPDFDVVVDGRVINPTEYKIKSLTNNVNAGTATMVITGTDGTFTSKTDASITFTIEAADASKLVASVGSQTYTGYSIQPPVTAATLNNVAINVKDNFTVTYGENVAMGEGTITLTPKNGNFTGTKTITFKITGQMLKDGGFKFYDANGLTTALSHTYDGTAYTPAKTVFDTANTKVKKYDNSNWESVGTLTEGTDYEIKYVDNTYGKKDSSGQRQYGVVLAIAKGTYGGNYTDSTTGVTNGVYTDAEGNKIENVIYAERFEIGTLTIKDSNISVANGVYAGGLPVKPVVVVNVGGKTLVEGTDYELEYGANDDRTKVTTTKSLTVKVVGKNGYRTDGTVSKNWGIDKFNLANANVTVDGDKVTVKCGRVDIETSEYTVEKKDGKVTVTAKKDSKNYTGSKTVDAATQDQKPAAPMISSVKVVGNKATAILSGDSEGAAGYDYVISTDRDCITNKDYDSVNKNQVQTSTTFKYVQQGTYYAYCHAWKRDENGKKVFSDWSNAYPFVVSAITPDAPVITDVKVSGSTIKVTYKAAANATGYDVVLGTGSKKENGETRPYHYGNHKKLNLKEGTVTATFKKVPKGTWVVGMHAFNRTSEDGKKVFSPWSNLKKATVK</sequence>
<dbReference type="Proteomes" id="UP000477285">
    <property type="component" value="Unassembled WGS sequence"/>
</dbReference>
<proteinExistence type="predicted"/>
<gene>
    <name evidence="2" type="ORF">GT728_06735</name>
</gene>
<accession>A0A6L8T0P3</accession>
<name>A0A6L8T0P3_9FIRM</name>
<feature type="chain" id="PRO_5026747039" evidence="1">
    <location>
        <begin position="35"/>
        <end position="1314"/>
    </location>
</feature>
<evidence type="ECO:0000256" key="1">
    <source>
        <dbReference type="SAM" id="SignalP"/>
    </source>
</evidence>
<evidence type="ECO:0000313" key="2">
    <source>
        <dbReference type="EMBL" id="MZL32905.1"/>
    </source>
</evidence>
<protein>
    <submittedName>
        <fullName evidence="2">Uncharacterized protein</fullName>
    </submittedName>
</protein>